<keyword evidence="8" id="KW-1185">Reference proteome</keyword>
<dbReference type="InterPro" id="IPR000210">
    <property type="entry name" value="BTB/POZ_dom"/>
</dbReference>
<feature type="compositionally biased region" description="Acidic residues" evidence="4">
    <location>
        <begin position="559"/>
        <end position="571"/>
    </location>
</feature>
<name>A0AAN8Z4B7_9MAGN</name>
<reference evidence="7 8" key="1">
    <citation type="submission" date="2023-12" db="EMBL/GenBank/DDBJ databases">
        <title>A high-quality genome assembly for Dillenia turbinata (Dilleniales).</title>
        <authorList>
            <person name="Chanderbali A."/>
        </authorList>
    </citation>
    <scope>NUCLEOTIDE SEQUENCE [LARGE SCALE GENOMIC DNA]</scope>
    <source>
        <strain evidence="7">LSX21</strain>
        <tissue evidence="7">Leaf</tissue>
    </source>
</reference>
<dbReference type="Proteomes" id="UP001370490">
    <property type="component" value="Unassembled WGS sequence"/>
</dbReference>
<gene>
    <name evidence="7" type="ORF">RJ641_010487</name>
</gene>
<dbReference type="AlphaFoldDB" id="A0AAN8Z4B7"/>
<evidence type="ECO:0000256" key="1">
    <source>
        <dbReference type="ARBA" id="ARBA00004906"/>
    </source>
</evidence>
<organism evidence="7 8">
    <name type="scientific">Dillenia turbinata</name>
    <dbReference type="NCBI Taxonomy" id="194707"/>
    <lineage>
        <taxon>Eukaryota</taxon>
        <taxon>Viridiplantae</taxon>
        <taxon>Streptophyta</taxon>
        <taxon>Embryophyta</taxon>
        <taxon>Tracheophyta</taxon>
        <taxon>Spermatophyta</taxon>
        <taxon>Magnoliopsida</taxon>
        <taxon>eudicotyledons</taxon>
        <taxon>Gunneridae</taxon>
        <taxon>Pentapetalae</taxon>
        <taxon>Dilleniales</taxon>
        <taxon>Dilleniaceae</taxon>
        <taxon>Dillenia</taxon>
    </lineage>
</organism>
<dbReference type="SUPFAM" id="SSF54695">
    <property type="entry name" value="POZ domain"/>
    <property type="match status" value="1"/>
</dbReference>
<evidence type="ECO:0000313" key="7">
    <source>
        <dbReference type="EMBL" id="KAK6924287.1"/>
    </source>
</evidence>
<dbReference type="PROSITE" id="PS51649">
    <property type="entry name" value="NPH3"/>
    <property type="match status" value="1"/>
</dbReference>
<dbReference type="InterPro" id="IPR043454">
    <property type="entry name" value="NPH3/RPT2-like"/>
</dbReference>
<evidence type="ECO:0000256" key="3">
    <source>
        <dbReference type="PROSITE-ProRule" id="PRU00982"/>
    </source>
</evidence>
<comment type="similarity">
    <text evidence="3">Belongs to the NPH3 family.</text>
</comment>
<dbReference type="InterPro" id="IPR011333">
    <property type="entry name" value="SKP1/BTB/POZ_sf"/>
</dbReference>
<feature type="compositionally biased region" description="Acidic residues" evidence="4">
    <location>
        <begin position="69"/>
        <end position="87"/>
    </location>
</feature>
<evidence type="ECO:0000259" key="5">
    <source>
        <dbReference type="PROSITE" id="PS50097"/>
    </source>
</evidence>
<dbReference type="PROSITE" id="PS50097">
    <property type="entry name" value="BTB"/>
    <property type="match status" value="1"/>
</dbReference>
<evidence type="ECO:0000256" key="4">
    <source>
        <dbReference type="SAM" id="MobiDB-lite"/>
    </source>
</evidence>
<accession>A0AAN8Z4B7</accession>
<evidence type="ECO:0000259" key="6">
    <source>
        <dbReference type="PROSITE" id="PS51649"/>
    </source>
</evidence>
<evidence type="ECO:0000313" key="8">
    <source>
        <dbReference type="Proteomes" id="UP001370490"/>
    </source>
</evidence>
<feature type="compositionally biased region" description="Polar residues" evidence="4">
    <location>
        <begin position="53"/>
        <end position="64"/>
    </location>
</feature>
<comment type="pathway">
    <text evidence="1">Protein modification; protein ubiquitination.</text>
</comment>
<sequence length="679" mass="76424">MATEKTSSKGQAWWFCTTGLPSDIVIEVDDMTFHLHKFPLMSKSRKLHDLITEQESTINPAKRQTTNREDDDDDEVKEEEEEEESEAGEYCHVTLTDFPGGCETFETAAKFCYGVKIELSPLNVAPLRCAGEFLGMTEEYSEENLISKTERFLTQSVLKSLKDSILTLKTCEKLMPVAETLGIVQRCIESVSNKASSSDPSLFGWPVSDEMAAKLSNQGIWNGIETGLRRKSSKNSWFEDLALLSLPLFKRLIMAMRAQDLSPEIIENCLIYYAKKYIPGISRSSRKPSSSSFVSSETEQKELIETIISNLPMEKTTSRSFNSRSSTATRFLFGLLRTANILNASDACRGALERKIGSQLENANLDDLLIPSYSYLNETLYDVDCLERILSYFLDRYEEERSNAAAGARDDENNEGHARSPAIMLVGKLIDGYLSEIASDANLKPEKFYNLAVSLPDEARLFDDGLYRAVDVYLKAHPWIAEEEREKICGIMDCQKLTLEACTHAAQNERLPLRAVVQVLFFEQLQLRQAIAGSILAAEVPMVQPDLGRPSDVRGQGEAEVEEEEEEEEEGQVQNDVVLARQPARTWTAAMRENQVLRLDLDSMRSRVHVLERECSTMRKAIQKIDKSGSQGGGGGWRTSLTKRFGCKFKTQVCDSHEATAVDAGRARHRHQHQHQHQH</sequence>
<proteinExistence type="inferred from homology"/>
<dbReference type="InterPro" id="IPR027356">
    <property type="entry name" value="NPH3_dom"/>
</dbReference>
<evidence type="ECO:0000256" key="2">
    <source>
        <dbReference type="ARBA" id="ARBA00022786"/>
    </source>
</evidence>
<dbReference type="Gene3D" id="3.30.710.10">
    <property type="entry name" value="Potassium Channel Kv1.1, Chain A"/>
    <property type="match status" value="1"/>
</dbReference>
<feature type="domain" description="NPH3" evidence="6">
    <location>
        <begin position="235"/>
        <end position="526"/>
    </location>
</feature>
<comment type="caution">
    <text evidence="7">The sequence shown here is derived from an EMBL/GenBank/DDBJ whole genome shotgun (WGS) entry which is preliminary data.</text>
</comment>
<dbReference type="EMBL" id="JBAMMX010000017">
    <property type="protein sequence ID" value="KAK6924287.1"/>
    <property type="molecule type" value="Genomic_DNA"/>
</dbReference>
<dbReference type="Pfam" id="PF03000">
    <property type="entry name" value="NPH3"/>
    <property type="match status" value="1"/>
</dbReference>
<feature type="region of interest" description="Disordered" evidence="4">
    <location>
        <begin position="53"/>
        <end position="88"/>
    </location>
</feature>
<feature type="region of interest" description="Disordered" evidence="4">
    <location>
        <begin position="546"/>
        <end position="574"/>
    </location>
</feature>
<keyword evidence="2" id="KW-0833">Ubl conjugation pathway</keyword>
<feature type="domain" description="BTB" evidence="5">
    <location>
        <begin position="22"/>
        <end position="121"/>
    </location>
</feature>
<dbReference type="SMART" id="SM00225">
    <property type="entry name" value="BTB"/>
    <property type="match status" value="1"/>
</dbReference>
<protein>
    <submittedName>
        <fullName evidence="7">NPH3 domain</fullName>
    </submittedName>
</protein>
<dbReference type="PANTHER" id="PTHR32370">
    <property type="entry name" value="OS12G0117600 PROTEIN"/>
    <property type="match status" value="1"/>
</dbReference>